<keyword evidence="12" id="KW-1185">Reference proteome</keyword>
<evidence type="ECO:0000256" key="5">
    <source>
        <dbReference type="ARBA" id="ARBA00022741"/>
    </source>
</evidence>
<dbReference type="InterPro" id="IPR003594">
    <property type="entry name" value="HATPase_dom"/>
</dbReference>
<dbReference type="EC" id="2.7.13.3" evidence="2"/>
<feature type="transmembrane region" description="Helical" evidence="9">
    <location>
        <begin position="6"/>
        <end position="25"/>
    </location>
</feature>
<dbReference type="STRING" id="869213.GCA_000517085_02384"/>
<proteinExistence type="predicted"/>
<protein>
    <recommendedName>
        <fullName evidence="2">histidine kinase</fullName>
        <ecNumber evidence="2">2.7.13.3</ecNumber>
    </recommendedName>
</protein>
<dbReference type="OrthoDB" id="9760839at2"/>
<keyword evidence="7" id="KW-0067">ATP-binding</keyword>
<dbReference type="Gene3D" id="3.30.565.10">
    <property type="entry name" value="Histidine kinase-like ATPase, C-terminal domain"/>
    <property type="match status" value="1"/>
</dbReference>
<keyword evidence="6 11" id="KW-0418">Kinase</keyword>
<keyword evidence="9" id="KW-0812">Transmembrane</keyword>
<dbReference type="eggNOG" id="COG4585">
    <property type="taxonomic scope" value="Bacteria"/>
</dbReference>
<sequence>MELQIALIFSALLQVIAFIITISLIPKTKFNVAWISISIGFLLMAVRRLFEVFSIFEAGIPETISIINGWIAIIISIAMLISSIYIRKIFEVLSRIHQLQKENEAKLLSAVISTEERERKYFSKELHDGLGPLLSSTKMTISAIHKKNTSPHTTELLEKIESLVDNAITSTREISNHLTPHVLERYGLKKAIEIFIRNSSLKETIRIEISSNIEKKRFSYNIEVILYRIFCELVNNTLKYAQADNINILLYEKNSLLEFTYRDNGIGFDLEREQDSGMGLTNIKSRVTSLNGYFKMNSSPSNGFYAYIKLPQ</sequence>
<dbReference type="SMART" id="SM00387">
    <property type="entry name" value="HATPase_c"/>
    <property type="match status" value="1"/>
</dbReference>
<dbReference type="Proteomes" id="UP000019402">
    <property type="component" value="Unassembled WGS sequence"/>
</dbReference>
<evidence type="ECO:0000259" key="10">
    <source>
        <dbReference type="PROSITE" id="PS50109"/>
    </source>
</evidence>
<comment type="caution">
    <text evidence="11">The sequence shown here is derived from an EMBL/GenBank/DDBJ whole genome shotgun (WGS) entry which is preliminary data.</text>
</comment>
<evidence type="ECO:0000313" key="12">
    <source>
        <dbReference type="Proteomes" id="UP000019402"/>
    </source>
</evidence>
<evidence type="ECO:0000256" key="2">
    <source>
        <dbReference type="ARBA" id="ARBA00012438"/>
    </source>
</evidence>
<dbReference type="SUPFAM" id="SSF55874">
    <property type="entry name" value="ATPase domain of HSP90 chaperone/DNA topoisomerase II/histidine kinase"/>
    <property type="match status" value="1"/>
</dbReference>
<evidence type="ECO:0000256" key="9">
    <source>
        <dbReference type="SAM" id="Phobius"/>
    </source>
</evidence>
<gene>
    <name evidence="11" type="ORF">JCM21142_41617</name>
</gene>
<dbReference type="GO" id="GO:0046983">
    <property type="term" value="F:protein dimerization activity"/>
    <property type="evidence" value="ECO:0007669"/>
    <property type="project" value="InterPro"/>
</dbReference>
<dbReference type="GO" id="GO:0000155">
    <property type="term" value="F:phosphorelay sensor kinase activity"/>
    <property type="evidence" value="ECO:0007669"/>
    <property type="project" value="InterPro"/>
</dbReference>
<comment type="catalytic activity">
    <reaction evidence="1">
        <text>ATP + protein L-histidine = ADP + protein N-phospho-L-histidine.</text>
        <dbReference type="EC" id="2.7.13.3"/>
    </reaction>
</comment>
<keyword evidence="8" id="KW-0902">Two-component regulatory system</keyword>
<dbReference type="EMBL" id="BAMD01000016">
    <property type="protein sequence ID" value="GAF02966.1"/>
    <property type="molecule type" value="Genomic_DNA"/>
</dbReference>
<keyword evidence="5" id="KW-0547">Nucleotide-binding</keyword>
<dbReference type="InterPro" id="IPR036890">
    <property type="entry name" value="HATPase_C_sf"/>
</dbReference>
<organism evidence="11 12">
    <name type="scientific">Saccharicrinis fermentans DSM 9555 = JCM 21142</name>
    <dbReference type="NCBI Taxonomy" id="869213"/>
    <lineage>
        <taxon>Bacteria</taxon>
        <taxon>Pseudomonadati</taxon>
        <taxon>Bacteroidota</taxon>
        <taxon>Bacteroidia</taxon>
        <taxon>Marinilabiliales</taxon>
        <taxon>Marinilabiliaceae</taxon>
        <taxon>Saccharicrinis</taxon>
    </lineage>
</organism>
<feature type="transmembrane region" description="Helical" evidence="9">
    <location>
        <begin position="65"/>
        <end position="86"/>
    </location>
</feature>
<dbReference type="GO" id="GO:0016020">
    <property type="term" value="C:membrane"/>
    <property type="evidence" value="ECO:0007669"/>
    <property type="project" value="InterPro"/>
</dbReference>
<dbReference type="Gene3D" id="1.20.5.1930">
    <property type="match status" value="1"/>
</dbReference>
<dbReference type="InterPro" id="IPR050482">
    <property type="entry name" value="Sensor_HK_TwoCompSys"/>
</dbReference>
<reference evidence="11 12" key="1">
    <citation type="journal article" date="2014" name="Genome Announc.">
        <title>Draft Genome Sequence of Cytophaga fermentans JCM 21142T, a Facultative Anaerobe Isolated from Marine Mud.</title>
        <authorList>
            <person name="Starns D."/>
            <person name="Oshima K."/>
            <person name="Suda W."/>
            <person name="Iino T."/>
            <person name="Yuki M."/>
            <person name="Inoue J."/>
            <person name="Kitamura K."/>
            <person name="Iida T."/>
            <person name="Darby A."/>
            <person name="Hattori M."/>
            <person name="Ohkuma M."/>
        </authorList>
    </citation>
    <scope>NUCLEOTIDE SEQUENCE [LARGE SCALE GENOMIC DNA]</scope>
    <source>
        <strain evidence="11 12">JCM 21142</strain>
    </source>
</reference>
<name>W7YEV4_9BACT</name>
<evidence type="ECO:0000256" key="3">
    <source>
        <dbReference type="ARBA" id="ARBA00022553"/>
    </source>
</evidence>
<dbReference type="PROSITE" id="PS50109">
    <property type="entry name" value="HIS_KIN"/>
    <property type="match status" value="1"/>
</dbReference>
<evidence type="ECO:0000313" key="11">
    <source>
        <dbReference type="EMBL" id="GAF02966.1"/>
    </source>
</evidence>
<evidence type="ECO:0000256" key="4">
    <source>
        <dbReference type="ARBA" id="ARBA00022679"/>
    </source>
</evidence>
<dbReference type="Pfam" id="PF07730">
    <property type="entry name" value="HisKA_3"/>
    <property type="match status" value="1"/>
</dbReference>
<evidence type="ECO:0000256" key="8">
    <source>
        <dbReference type="ARBA" id="ARBA00023012"/>
    </source>
</evidence>
<feature type="domain" description="Histidine kinase" evidence="10">
    <location>
        <begin position="121"/>
        <end position="312"/>
    </location>
</feature>
<dbReference type="AlphaFoldDB" id="W7YEV4"/>
<keyword evidence="9" id="KW-1133">Transmembrane helix</keyword>
<evidence type="ECO:0000256" key="7">
    <source>
        <dbReference type="ARBA" id="ARBA00022840"/>
    </source>
</evidence>
<dbReference type="GO" id="GO:0005524">
    <property type="term" value="F:ATP binding"/>
    <property type="evidence" value="ECO:0007669"/>
    <property type="project" value="UniProtKB-KW"/>
</dbReference>
<keyword evidence="9" id="KW-0472">Membrane</keyword>
<feature type="transmembrane region" description="Helical" evidence="9">
    <location>
        <begin position="32"/>
        <end position="50"/>
    </location>
</feature>
<dbReference type="Pfam" id="PF02518">
    <property type="entry name" value="HATPase_c"/>
    <property type="match status" value="1"/>
</dbReference>
<keyword evidence="3" id="KW-0597">Phosphoprotein</keyword>
<accession>W7YEV4</accession>
<dbReference type="PANTHER" id="PTHR24421:SF10">
    <property type="entry name" value="NITRATE_NITRITE SENSOR PROTEIN NARQ"/>
    <property type="match status" value="1"/>
</dbReference>
<dbReference type="RefSeq" id="WP_027471996.1">
    <property type="nucleotide sequence ID" value="NZ_BAMD01000016.1"/>
</dbReference>
<dbReference type="CDD" id="cd16917">
    <property type="entry name" value="HATPase_UhpB-NarQ-NarX-like"/>
    <property type="match status" value="1"/>
</dbReference>
<keyword evidence="4" id="KW-0808">Transferase</keyword>
<evidence type="ECO:0000256" key="1">
    <source>
        <dbReference type="ARBA" id="ARBA00000085"/>
    </source>
</evidence>
<dbReference type="InterPro" id="IPR011712">
    <property type="entry name" value="Sig_transdc_His_kin_sub3_dim/P"/>
</dbReference>
<dbReference type="InterPro" id="IPR005467">
    <property type="entry name" value="His_kinase_dom"/>
</dbReference>
<dbReference type="PANTHER" id="PTHR24421">
    <property type="entry name" value="NITRATE/NITRITE SENSOR PROTEIN NARX-RELATED"/>
    <property type="match status" value="1"/>
</dbReference>
<evidence type="ECO:0000256" key="6">
    <source>
        <dbReference type="ARBA" id="ARBA00022777"/>
    </source>
</evidence>